<comment type="caution">
    <text evidence="2">The sequence shown here is derived from an EMBL/GenBank/DDBJ whole genome shotgun (WGS) entry which is preliminary data.</text>
</comment>
<evidence type="ECO:0000256" key="1">
    <source>
        <dbReference type="SAM" id="MobiDB-lite"/>
    </source>
</evidence>
<organism evidence="2 3">
    <name type="scientific">Allokutzneria oryzae</name>
    <dbReference type="NCBI Taxonomy" id="1378989"/>
    <lineage>
        <taxon>Bacteria</taxon>
        <taxon>Bacillati</taxon>
        <taxon>Actinomycetota</taxon>
        <taxon>Actinomycetes</taxon>
        <taxon>Pseudonocardiales</taxon>
        <taxon>Pseudonocardiaceae</taxon>
        <taxon>Allokutzneria</taxon>
    </lineage>
</organism>
<dbReference type="RefSeq" id="WP_377849993.1">
    <property type="nucleotide sequence ID" value="NZ_JBHLZU010000002.1"/>
</dbReference>
<proteinExistence type="predicted"/>
<sequence>MIPTDPRAARTALLGHLRDITPRLADGTALNGLECFGSSDPDEWLIRLAGFAISVLRAHQVDEHGRCRRCRTPRRGARALLPTWSRRNLCHTLSAALVMLGSDPTTAWWHALTLSGQRHALADVHAWLTDPDDAPGRHHLDTDVDAPTDVLPVLTDPGNPLSDTPGRRM</sequence>
<evidence type="ECO:0000313" key="3">
    <source>
        <dbReference type="Proteomes" id="UP001589693"/>
    </source>
</evidence>
<reference evidence="2 3" key="1">
    <citation type="submission" date="2024-09" db="EMBL/GenBank/DDBJ databases">
        <authorList>
            <person name="Sun Q."/>
            <person name="Mori K."/>
        </authorList>
    </citation>
    <scope>NUCLEOTIDE SEQUENCE [LARGE SCALE GENOMIC DNA]</scope>
    <source>
        <strain evidence="2 3">TBRC 7907</strain>
    </source>
</reference>
<accession>A0ABV5ZPT3</accession>
<name>A0ABV5ZPT3_9PSEU</name>
<dbReference type="EMBL" id="JBHLZU010000002">
    <property type="protein sequence ID" value="MFB9902888.1"/>
    <property type="molecule type" value="Genomic_DNA"/>
</dbReference>
<keyword evidence="3" id="KW-1185">Reference proteome</keyword>
<protein>
    <submittedName>
        <fullName evidence="2">Uncharacterized protein</fullName>
    </submittedName>
</protein>
<dbReference type="Proteomes" id="UP001589693">
    <property type="component" value="Unassembled WGS sequence"/>
</dbReference>
<gene>
    <name evidence="2" type="ORF">ACFFQA_02940</name>
</gene>
<feature type="region of interest" description="Disordered" evidence="1">
    <location>
        <begin position="132"/>
        <end position="169"/>
    </location>
</feature>
<evidence type="ECO:0000313" key="2">
    <source>
        <dbReference type="EMBL" id="MFB9902888.1"/>
    </source>
</evidence>